<evidence type="ECO:0000313" key="2">
    <source>
        <dbReference type="EMBL" id="ADZ68847.1"/>
    </source>
</evidence>
<dbReference type="EMBL" id="CP002568">
    <property type="protein sequence ID" value="ADZ68847.1"/>
    <property type="molecule type" value="Genomic_DNA"/>
</dbReference>
<gene>
    <name evidence="2" type="ordered locus">SL003B_0412</name>
</gene>
<proteinExistence type="predicted"/>
<dbReference type="STRING" id="991905.SL003B_0412"/>
<accession>F2J2X7</accession>
<evidence type="ECO:0000256" key="1">
    <source>
        <dbReference type="SAM" id="MobiDB-lite"/>
    </source>
</evidence>
<feature type="compositionally biased region" description="Basic and acidic residues" evidence="1">
    <location>
        <begin position="93"/>
        <end position="109"/>
    </location>
</feature>
<sequence length="121" mass="13280">MRSGARRRSTRRRGKPQATAASRPASPPLCRIACRIACRSFCTDRAGFLPSRDLRGGRWRRRLREWRRRLTSIDVYGGAAFRPTIPATAARRQAADRPHGPGKGEHHEQQAGGPLGGPGSG</sequence>
<keyword evidence="3" id="KW-1185">Reference proteome</keyword>
<evidence type="ECO:0000313" key="3">
    <source>
        <dbReference type="Proteomes" id="UP000008130"/>
    </source>
</evidence>
<organism evidence="2 3">
    <name type="scientific">Polymorphum gilvum (strain LMG 25793 / CGMCC 1.9160 / SL003B-26A1)</name>
    <dbReference type="NCBI Taxonomy" id="991905"/>
    <lineage>
        <taxon>Bacteria</taxon>
        <taxon>Pseudomonadati</taxon>
        <taxon>Pseudomonadota</taxon>
        <taxon>Alphaproteobacteria</taxon>
        <taxon>Rhodobacterales</taxon>
        <taxon>Paracoccaceae</taxon>
        <taxon>Polymorphum</taxon>
    </lineage>
</organism>
<name>F2J2X7_POLGS</name>
<feature type="region of interest" description="Disordered" evidence="1">
    <location>
        <begin position="1"/>
        <end position="26"/>
    </location>
</feature>
<reference evidence="2 3" key="1">
    <citation type="journal article" date="2011" name="J. Bacteriol.">
        <title>Complete genome sequence of Polymorphum gilvum SL003B-26A1T, a crude oil-degrading bacterium from oil-polluted saline soil.</title>
        <authorList>
            <person name="Li S.G."/>
            <person name="Tang Y.Q."/>
            <person name="Nie Y."/>
            <person name="Cai M."/>
            <person name="Wu X.L."/>
        </authorList>
    </citation>
    <scope>NUCLEOTIDE SEQUENCE [LARGE SCALE GENOMIC DNA]</scope>
    <source>
        <strain evidence="3">LMG 25793 / CGMCC 1.9160 / SL003B-26A1</strain>
    </source>
</reference>
<protein>
    <submittedName>
        <fullName evidence="2">Uncharacterized protein</fullName>
    </submittedName>
</protein>
<dbReference type="AlphaFoldDB" id="F2J2X7"/>
<dbReference type="HOGENOM" id="CLU_2035857_0_0_5"/>
<feature type="compositionally biased region" description="Basic residues" evidence="1">
    <location>
        <begin position="1"/>
        <end position="15"/>
    </location>
</feature>
<dbReference type="KEGG" id="pgv:SL003B_0412"/>
<dbReference type="Proteomes" id="UP000008130">
    <property type="component" value="Chromosome"/>
</dbReference>
<feature type="region of interest" description="Disordered" evidence="1">
    <location>
        <begin position="84"/>
        <end position="121"/>
    </location>
</feature>